<keyword evidence="4" id="KW-0804">Transcription</keyword>
<dbReference type="PANTHER" id="PTHR30126:SF98">
    <property type="entry name" value="HTH-TYPE TRANSCRIPTIONAL ACTIVATOR BAUR"/>
    <property type="match status" value="1"/>
</dbReference>
<dbReference type="RefSeq" id="WP_249477188.1">
    <property type="nucleotide sequence ID" value="NZ_CP097218.1"/>
</dbReference>
<name>A0ABY4N510_9MICO</name>
<dbReference type="Pfam" id="PF03466">
    <property type="entry name" value="LysR_substrate"/>
    <property type="match status" value="1"/>
</dbReference>
<keyword evidence="2" id="KW-0805">Transcription regulation</keyword>
<accession>A0ABY4N510</accession>
<dbReference type="PANTHER" id="PTHR30126">
    <property type="entry name" value="HTH-TYPE TRANSCRIPTIONAL REGULATOR"/>
    <property type="match status" value="1"/>
</dbReference>
<evidence type="ECO:0000256" key="4">
    <source>
        <dbReference type="ARBA" id="ARBA00023163"/>
    </source>
</evidence>
<proteinExistence type="inferred from homology"/>
<evidence type="ECO:0000313" key="7">
    <source>
        <dbReference type="Proteomes" id="UP001055868"/>
    </source>
</evidence>
<organism evidence="6 7">
    <name type="scientific">Brachybacterium kimchii</name>
    <dbReference type="NCBI Taxonomy" id="2942909"/>
    <lineage>
        <taxon>Bacteria</taxon>
        <taxon>Bacillati</taxon>
        <taxon>Actinomycetota</taxon>
        <taxon>Actinomycetes</taxon>
        <taxon>Micrococcales</taxon>
        <taxon>Dermabacteraceae</taxon>
        <taxon>Brachybacterium</taxon>
    </lineage>
</organism>
<dbReference type="Gene3D" id="1.10.10.10">
    <property type="entry name" value="Winged helix-like DNA-binding domain superfamily/Winged helix DNA-binding domain"/>
    <property type="match status" value="1"/>
</dbReference>
<dbReference type="SUPFAM" id="SSF53850">
    <property type="entry name" value="Periplasmic binding protein-like II"/>
    <property type="match status" value="1"/>
</dbReference>
<dbReference type="PRINTS" id="PR00039">
    <property type="entry name" value="HTHLYSR"/>
</dbReference>
<dbReference type="CDD" id="cd05466">
    <property type="entry name" value="PBP2_LTTR_substrate"/>
    <property type="match status" value="1"/>
</dbReference>
<dbReference type="Pfam" id="PF00126">
    <property type="entry name" value="HTH_1"/>
    <property type="match status" value="1"/>
</dbReference>
<evidence type="ECO:0000256" key="3">
    <source>
        <dbReference type="ARBA" id="ARBA00023125"/>
    </source>
</evidence>
<evidence type="ECO:0000256" key="2">
    <source>
        <dbReference type="ARBA" id="ARBA00023015"/>
    </source>
</evidence>
<evidence type="ECO:0000256" key="1">
    <source>
        <dbReference type="ARBA" id="ARBA00009437"/>
    </source>
</evidence>
<sequence>MTGPGALTLPQLEAVLAVADEGSFTIAAQVLGISQPSLSRRIHSLEETLGLRLFLPVGRQMQLTDAGRRVANTARRTLQDLEDLRRQEAGADGALSGTLRAAGLPSLVATRLPRHLGAFHRAHRDVRIEVFAQEDRELLVESVRTGRADVALTAAGHVPPDLEALELRPQTFLAVVPRETGTSDAQATVGALDTSDTSHAQGTLSARDLAERTLVTLPEGTSIREVTESVFRGLGTTPPRVITTTQRDALVTLALAADGLTIVPEDLAESSPATGTRRLRLPSDVQRPVVALHRREHLRTPALSAFLEVLAADV</sequence>
<keyword evidence="7" id="KW-1185">Reference proteome</keyword>
<evidence type="ECO:0000313" key="6">
    <source>
        <dbReference type="EMBL" id="UQN28165.1"/>
    </source>
</evidence>
<comment type="similarity">
    <text evidence="1">Belongs to the LysR transcriptional regulatory family.</text>
</comment>
<dbReference type="InterPro" id="IPR000847">
    <property type="entry name" value="LysR_HTH_N"/>
</dbReference>
<dbReference type="InterPro" id="IPR036388">
    <property type="entry name" value="WH-like_DNA-bd_sf"/>
</dbReference>
<dbReference type="Gene3D" id="3.40.190.290">
    <property type="match status" value="1"/>
</dbReference>
<dbReference type="InterPro" id="IPR036390">
    <property type="entry name" value="WH_DNA-bd_sf"/>
</dbReference>
<dbReference type="SUPFAM" id="SSF46785">
    <property type="entry name" value="Winged helix' DNA-binding domain"/>
    <property type="match status" value="1"/>
</dbReference>
<dbReference type="PROSITE" id="PS50931">
    <property type="entry name" value="HTH_LYSR"/>
    <property type="match status" value="1"/>
</dbReference>
<dbReference type="Proteomes" id="UP001055868">
    <property type="component" value="Chromosome"/>
</dbReference>
<reference evidence="6" key="1">
    <citation type="submission" date="2022-05" db="EMBL/GenBank/DDBJ databases">
        <title>Genomic analysis of Brachybacterium sp. CBA3104.</title>
        <authorList>
            <person name="Roh S.W."/>
            <person name="Kim Y.B."/>
            <person name="Kim Y."/>
        </authorList>
    </citation>
    <scope>NUCLEOTIDE SEQUENCE</scope>
    <source>
        <strain evidence="6">CBA3104</strain>
    </source>
</reference>
<feature type="domain" description="HTH lysR-type" evidence="5">
    <location>
        <begin position="7"/>
        <end position="64"/>
    </location>
</feature>
<dbReference type="EMBL" id="CP097218">
    <property type="protein sequence ID" value="UQN28165.1"/>
    <property type="molecule type" value="Genomic_DNA"/>
</dbReference>
<protein>
    <submittedName>
        <fullName evidence="6">LysR family transcriptional regulator</fullName>
    </submittedName>
</protein>
<evidence type="ECO:0000259" key="5">
    <source>
        <dbReference type="PROSITE" id="PS50931"/>
    </source>
</evidence>
<dbReference type="InterPro" id="IPR005119">
    <property type="entry name" value="LysR_subst-bd"/>
</dbReference>
<gene>
    <name evidence="6" type="ORF">M4486_10925</name>
</gene>
<keyword evidence="3" id="KW-0238">DNA-binding</keyword>